<comment type="cofactor">
    <cofactor evidence="1">
        <name>L-ascorbate</name>
        <dbReference type="ChEBI" id="CHEBI:38290"/>
    </cofactor>
</comment>
<evidence type="ECO:0000256" key="5">
    <source>
        <dbReference type="ARBA" id="ARBA00023004"/>
    </source>
</evidence>
<keyword evidence="5" id="KW-0408">Iron</keyword>
<feature type="domain" description="Fe2OG dioxygenase" evidence="6">
    <location>
        <begin position="144"/>
        <end position="248"/>
    </location>
</feature>
<dbReference type="PANTHER" id="PTHR33099:SF14">
    <property type="entry name" value="PROLYL 4-HYDROXYLASE ALPHA SUBUNIT FE(2+) 2OG DIOXYGENASE DOMAIN-CONTAINING PROTEIN"/>
    <property type="match status" value="1"/>
</dbReference>
<dbReference type="GO" id="GO:0016705">
    <property type="term" value="F:oxidoreductase activity, acting on paired donors, with incorporation or reduction of molecular oxygen"/>
    <property type="evidence" value="ECO:0007669"/>
    <property type="project" value="InterPro"/>
</dbReference>
<name>A0A060S6W4_PYCCI</name>
<dbReference type="OrthoDB" id="27483at2759"/>
<evidence type="ECO:0000313" key="7">
    <source>
        <dbReference type="EMBL" id="CDO69951.1"/>
    </source>
</evidence>
<protein>
    <recommendedName>
        <fullName evidence="6">Fe2OG dioxygenase domain-containing protein</fullName>
    </recommendedName>
</protein>
<comment type="caution">
    <text evidence="7">The sequence shown here is derived from an EMBL/GenBank/DDBJ whole genome shotgun (WGS) entry which is preliminary data.</text>
</comment>
<dbReference type="PROSITE" id="PS51471">
    <property type="entry name" value="FE2OG_OXY"/>
    <property type="match status" value="1"/>
</dbReference>
<evidence type="ECO:0000256" key="2">
    <source>
        <dbReference type="ARBA" id="ARBA00022723"/>
    </source>
</evidence>
<gene>
    <name evidence="7" type="ORF">BN946_scf184836.g25</name>
</gene>
<dbReference type="HOGENOM" id="CLU_019613_2_1_1"/>
<dbReference type="Gene3D" id="2.60.120.620">
    <property type="entry name" value="q2cbj1_9rhob like domain"/>
    <property type="match status" value="1"/>
</dbReference>
<dbReference type="EMBL" id="CCBP010000059">
    <property type="protein sequence ID" value="CDO69951.1"/>
    <property type="molecule type" value="Genomic_DNA"/>
</dbReference>
<reference evidence="7" key="1">
    <citation type="submission" date="2014-01" db="EMBL/GenBank/DDBJ databases">
        <title>The genome of the white-rot fungus Pycnoporus cinnabarinus: a basidiomycete model with a versatile arsenal for lignocellulosic biomass breakdown.</title>
        <authorList>
            <person name="Levasseur A."/>
            <person name="Lomascolo A."/>
            <person name="Ruiz-Duenas F.J."/>
            <person name="Uzan E."/>
            <person name="Piumi F."/>
            <person name="Kues U."/>
            <person name="Ram A.F.J."/>
            <person name="Murat C."/>
            <person name="Haon M."/>
            <person name="Benoit I."/>
            <person name="Arfi Y."/>
            <person name="Chevret D."/>
            <person name="Drula E."/>
            <person name="Kwon M.J."/>
            <person name="Gouret P."/>
            <person name="Lesage-Meessen L."/>
            <person name="Lombard V."/>
            <person name="Mariette J."/>
            <person name="Noirot C."/>
            <person name="Park J."/>
            <person name="Patyshakuliyeva A."/>
            <person name="Wieneger R.A.B."/>
            <person name="Wosten H.A.B."/>
            <person name="Martin F."/>
            <person name="Coutinho P.M."/>
            <person name="de Vries R."/>
            <person name="Martinez A.T."/>
            <person name="Klopp C."/>
            <person name="Pontarotti P."/>
            <person name="Henrissat B."/>
            <person name="Record E."/>
        </authorList>
    </citation>
    <scope>NUCLEOTIDE SEQUENCE [LARGE SCALE GENOMIC DNA]</scope>
    <source>
        <strain evidence="7">BRFM137</strain>
    </source>
</reference>
<dbReference type="InterPro" id="IPR005123">
    <property type="entry name" value="Oxoglu/Fe-dep_dioxygenase_dom"/>
</dbReference>
<keyword evidence="4" id="KW-0560">Oxidoreductase</keyword>
<dbReference type="GO" id="GO:0031418">
    <property type="term" value="F:L-ascorbic acid binding"/>
    <property type="evidence" value="ECO:0007669"/>
    <property type="project" value="InterPro"/>
</dbReference>
<dbReference type="GO" id="GO:0005506">
    <property type="term" value="F:iron ion binding"/>
    <property type="evidence" value="ECO:0007669"/>
    <property type="project" value="InterPro"/>
</dbReference>
<organism evidence="7 8">
    <name type="scientific">Pycnoporus cinnabarinus</name>
    <name type="common">Cinnabar-red polypore</name>
    <name type="synonym">Trametes cinnabarina</name>
    <dbReference type="NCBI Taxonomy" id="5643"/>
    <lineage>
        <taxon>Eukaryota</taxon>
        <taxon>Fungi</taxon>
        <taxon>Dikarya</taxon>
        <taxon>Basidiomycota</taxon>
        <taxon>Agaricomycotina</taxon>
        <taxon>Agaricomycetes</taxon>
        <taxon>Polyporales</taxon>
        <taxon>Polyporaceae</taxon>
        <taxon>Trametes</taxon>
    </lineage>
</organism>
<evidence type="ECO:0000256" key="3">
    <source>
        <dbReference type="ARBA" id="ARBA00022964"/>
    </source>
</evidence>
<dbReference type="OMA" id="EACKPAP"/>
<proteinExistence type="predicted"/>
<keyword evidence="2" id="KW-0479">Metal-binding</keyword>
<dbReference type="InterPro" id="IPR006620">
    <property type="entry name" value="Pro_4_hyd_alph"/>
</dbReference>
<keyword evidence="3" id="KW-0223">Dioxygenase</keyword>
<evidence type="ECO:0000256" key="4">
    <source>
        <dbReference type="ARBA" id="ARBA00023002"/>
    </source>
</evidence>
<dbReference type="Proteomes" id="UP000029665">
    <property type="component" value="Unassembled WGS sequence"/>
</dbReference>
<dbReference type="PANTHER" id="PTHR33099">
    <property type="entry name" value="FE2OG DIOXYGENASE DOMAIN-CONTAINING PROTEIN"/>
    <property type="match status" value="1"/>
</dbReference>
<evidence type="ECO:0000259" key="6">
    <source>
        <dbReference type="PROSITE" id="PS51471"/>
    </source>
</evidence>
<sequence length="515" mass="57533">MSTQSNKPEKSKEELEADQQKLSKQLLSLQDSIVRKPPYCYGTVPVDVKDCILFYGKDDDARRINLSQATDEQLQHLAKTCDPATFGVHEQDVYDETYRKAGKLDAEHFSLNVTPDHLGLLDIVRDQLVLVNAPQAYIGGTKIRAELYKLNVYGPQSFFKPHVDTPRGETMFGSLVLVFPTSYEGGALVLRERGCNPAPKEWSVDSASLLSQTSSPSIAYVAFFSDVEHEVLPVESGYRVTITYNLHYVSEDEPPAVSPPQPRLVPKHEAAFRATLQGLLDDPTFLPQGGNLLFCLWHQYPLPTPTEDTTLEESRQALRRLADRLKGSDALVLQVVRALGLDASLRIVLRDEGWIYDRTTFVMCDHAVRLGEPLEFGDGDAGNLHGYLLQAKRAILINGPFGPLDKSDLWRYGLDDEGSSDDEPNSDCVNGPMEVHWVNYLHWHEGVDNTHKTTYMAYGNQASIGTAYWRVCLLIRVGPFGQRATMTAGDEHATNDFKVVLLEVITVVVQSYAVY</sequence>
<keyword evidence="8" id="KW-1185">Reference proteome</keyword>
<accession>A0A060S6W4</accession>
<evidence type="ECO:0000256" key="1">
    <source>
        <dbReference type="ARBA" id="ARBA00001961"/>
    </source>
</evidence>
<dbReference type="Pfam" id="PF13640">
    <property type="entry name" value="2OG-FeII_Oxy_3"/>
    <property type="match status" value="1"/>
</dbReference>
<dbReference type="SMART" id="SM00702">
    <property type="entry name" value="P4Hc"/>
    <property type="match status" value="1"/>
</dbReference>
<dbReference type="GO" id="GO:0051213">
    <property type="term" value="F:dioxygenase activity"/>
    <property type="evidence" value="ECO:0007669"/>
    <property type="project" value="UniProtKB-KW"/>
</dbReference>
<dbReference type="InterPro" id="IPR044862">
    <property type="entry name" value="Pro_4_hyd_alph_FE2OG_OXY"/>
</dbReference>
<evidence type="ECO:0000313" key="8">
    <source>
        <dbReference type="Proteomes" id="UP000029665"/>
    </source>
</evidence>
<dbReference type="AlphaFoldDB" id="A0A060S6W4"/>